<accession>A0A1S3JN74</accession>
<dbReference type="Proteomes" id="UP000085678">
    <property type="component" value="Unplaced"/>
</dbReference>
<keyword evidence="3" id="KW-0808">Transferase</keyword>
<evidence type="ECO:0000313" key="2">
    <source>
        <dbReference type="Proteomes" id="UP000085678"/>
    </source>
</evidence>
<feature type="domain" description="Protein kinase" evidence="1">
    <location>
        <begin position="1"/>
        <end position="94"/>
    </location>
</feature>
<dbReference type="GO" id="GO:0005524">
    <property type="term" value="F:ATP binding"/>
    <property type="evidence" value="ECO:0007669"/>
    <property type="project" value="InterPro"/>
</dbReference>
<organism evidence="2 3">
    <name type="scientific">Lingula anatina</name>
    <name type="common">Brachiopod</name>
    <name type="synonym">Lingula unguis</name>
    <dbReference type="NCBI Taxonomy" id="7574"/>
    <lineage>
        <taxon>Eukaryota</taxon>
        <taxon>Metazoa</taxon>
        <taxon>Spiralia</taxon>
        <taxon>Lophotrochozoa</taxon>
        <taxon>Brachiopoda</taxon>
        <taxon>Linguliformea</taxon>
        <taxon>Lingulata</taxon>
        <taxon>Lingulida</taxon>
        <taxon>Linguloidea</taxon>
        <taxon>Lingulidae</taxon>
        <taxon>Lingula</taxon>
    </lineage>
</organism>
<dbReference type="PROSITE" id="PS50011">
    <property type="entry name" value="PROTEIN_KINASE_DOM"/>
    <property type="match status" value="1"/>
</dbReference>
<dbReference type="GO" id="GO:0004672">
    <property type="term" value="F:protein kinase activity"/>
    <property type="evidence" value="ECO:0007669"/>
    <property type="project" value="InterPro"/>
</dbReference>
<dbReference type="InterPro" id="IPR000719">
    <property type="entry name" value="Prot_kinase_dom"/>
</dbReference>
<keyword evidence="2" id="KW-1185">Reference proteome</keyword>
<protein>
    <submittedName>
        <fullName evidence="3">Probable serine/threonine-protein kinase drkB</fullName>
    </submittedName>
</protein>
<dbReference type="Gene3D" id="1.10.510.10">
    <property type="entry name" value="Transferase(Phosphotransferase) domain 1"/>
    <property type="match status" value="1"/>
</dbReference>
<dbReference type="AlphaFoldDB" id="A0A1S3JN74"/>
<dbReference type="KEGG" id="lak:106174707"/>
<dbReference type="PANTHER" id="PTHR26392">
    <property type="entry name" value="MITOGEN-ACTIVATED PROTEIN KINASE KINASE KINASE 7-RELATED"/>
    <property type="match status" value="1"/>
</dbReference>
<dbReference type="RefSeq" id="XP_013411823.1">
    <property type="nucleotide sequence ID" value="XM_013556369.1"/>
</dbReference>
<gene>
    <name evidence="3" type="primary">LOC106174707</name>
</gene>
<evidence type="ECO:0000313" key="3">
    <source>
        <dbReference type="RefSeq" id="XP_013411823.1"/>
    </source>
</evidence>
<dbReference type="InterPro" id="IPR011009">
    <property type="entry name" value="Kinase-like_dom_sf"/>
</dbReference>
<sequence length="105" mass="12420">MAPEILRKEKYGAPADMYTVGVMIWEMWYGKRIYNLPCFESFENISDILELDWASLITLEGFTPPPPIWCKNLEKLLSPTPSERPTASKMEKFLEEETRKRFHYK</sequence>
<evidence type="ECO:0000259" key="1">
    <source>
        <dbReference type="PROSITE" id="PS50011"/>
    </source>
</evidence>
<dbReference type="SUPFAM" id="SSF56112">
    <property type="entry name" value="Protein kinase-like (PK-like)"/>
    <property type="match status" value="1"/>
</dbReference>
<keyword evidence="3" id="KW-0418">Kinase</keyword>
<dbReference type="Pfam" id="PF00069">
    <property type="entry name" value="Pkinase"/>
    <property type="match status" value="1"/>
</dbReference>
<reference evidence="3" key="1">
    <citation type="submission" date="2025-08" db="UniProtKB">
        <authorList>
            <consortium name="RefSeq"/>
        </authorList>
    </citation>
    <scope>IDENTIFICATION</scope>
    <source>
        <tissue evidence="3">Gonads</tissue>
    </source>
</reference>
<dbReference type="InParanoid" id="A0A1S3JN74"/>
<proteinExistence type="predicted"/>
<name>A0A1S3JN74_LINAN</name>
<dbReference type="OrthoDB" id="6157868at2759"/>
<dbReference type="GeneID" id="106174707"/>
<dbReference type="PANTHER" id="PTHR26392:SF92">
    <property type="entry name" value="PROTEIN KINASE DOMAIN-CONTAINING PROTEIN"/>
    <property type="match status" value="1"/>
</dbReference>